<feature type="domain" description="4Fe-4S ferredoxin-type" evidence="6">
    <location>
        <begin position="18"/>
        <end position="46"/>
    </location>
</feature>
<dbReference type="RefSeq" id="WP_117442063.1">
    <property type="nucleotide sequence ID" value="NZ_JAJFEN010000015.1"/>
</dbReference>
<dbReference type="InterPro" id="IPR048574">
    <property type="entry name" value="RUBY_RBDX"/>
</dbReference>
<dbReference type="InterPro" id="IPR036991">
    <property type="entry name" value="Fe_hydrogenase_ssu_sf"/>
</dbReference>
<dbReference type="PROSITE" id="PS51379">
    <property type="entry name" value="4FE4S_FER_2"/>
    <property type="match status" value="2"/>
</dbReference>
<dbReference type="InterPro" id="IPR050340">
    <property type="entry name" value="Cytosolic_Fe-S_CAF"/>
</dbReference>
<dbReference type="SUPFAM" id="SSF54862">
    <property type="entry name" value="4Fe-4S ferredoxins"/>
    <property type="match status" value="1"/>
</dbReference>
<comment type="cofactor">
    <cofactor evidence="1">
        <name>Fe(3+)</name>
        <dbReference type="ChEBI" id="CHEBI:29034"/>
    </cofactor>
</comment>
<dbReference type="InterPro" id="IPR009016">
    <property type="entry name" value="Fe_hydrogenase"/>
</dbReference>
<evidence type="ECO:0000256" key="4">
    <source>
        <dbReference type="ARBA" id="ARBA00023014"/>
    </source>
</evidence>
<protein>
    <submittedName>
        <fullName evidence="7">Iron hydrogenase</fullName>
    </submittedName>
</protein>
<dbReference type="NCBIfam" id="TIGR02512">
    <property type="entry name" value="FeFe_hydrog_A"/>
    <property type="match status" value="1"/>
</dbReference>
<dbReference type="GO" id="GO:0051536">
    <property type="term" value="F:iron-sulfur cluster binding"/>
    <property type="evidence" value="ECO:0007669"/>
    <property type="project" value="UniProtKB-KW"/>
</dbReference>
<dbReference type="Gene3D" id="3.40.50.1780">
    <property type="match status" value="1"/>
</dbReference>
<gene>
    <name evidence="7" type="ORF">DXA38_03865</name>
</gene>
<name>A0A3E2W2Z7_CLOIN</name>
<dbReference type="Proteomes" id="UP000260025">
    <property type="component" value="Unassembled WGS sequence"/>
</dbReference>
<keyword evidence="2" id="KW-0479">Metal-binding</keyword>
<dbReference type="InterPro" id="IPR013352">
    <property type="entry name" value="Fe_hydrogenase_subset"/>
</dbReference>
<dbReference type="OrthoDB" id="9805142at2"/>
<dbReference type="Pfam" id="PF02256">
    <property type="entry name" value="Fe_hyd_SSU"/>
    <property type="match status" value="1"/>
</dbReference>
<feature type="domain" description="4Fe-4S ferredoxin-type" evidence="6">
    <location>
        <begin position="48"/>
        <end position="78"/>
    </location>
</feature>
<comment type="caution">
    <text evidence="7">The sequence shown here is derived from an EMBL/GenBank/DDBJ whole genome shotgun (WGS) entry which is preliminary data.</text>
</comment>
<evidence type="ECO:0000256" key="1">
    <source>
        <dbReference type="ARBA" id="ARBA00001965"/>
    </source>
</evidence>
<evidence type="ECO:0000259" key="6">
    <source>
        <dbReference type="PROSITE" id="PS51379"/>
    </source>
</evidence>
<dbReference type="Pfam" id="PF00037">
    <property type="entry name" value="Fer4"/>
    <property type="match status" value="1"/>
</dbReference>
<dbReference type="Gene3D" id="2.20.28.10">
    <property type="match status" value="3"/>
</dbReference>
<reference evidence="7 8" key="1">
    <citation type="submission" date="2018-08" db="EMBL/GenBank/DDBJ databases">
        <title>A genome reference for cultivated species of the human gut microbiota.</title>
        <authorList>
            <person name="Zou Y."/>
            <person name="Xue W."/>
            <person name="Luo G."/>
        </authorList>
    </citation>
    <scope>NUCLEOTIDE SEQUENCE [LARGE SCALE GENOMIC DNA]</scope>
    <source>
        <strain evidence="7 8">OF01-2LB</strain>
    </source>
</reference>
<dbReference type="Pfam" id="PF02906">
    <property type="entry name" value="Fe_hyd_lg_C"/>
    <property type="match status" value="1"/>
</dbReference>
<dbReference type="CDD" id="cd00350">
    <property type="entry name" value="rubredoxin_like"/>
    <property type="match status" value="3"/>
</dbReference>
<dbReference type="InterPro" id="IPR024934">
    <property type="entry name" value="Rubredoxin-like_dom"/>
</dbReference>
<accession>A0A3E2W2Z7</accession>
<evidence type="ECO:0000256" key="3">
    <source>
        <dbReference type="ARBA" id="ARBA00023004"/>
    </source>
</evidence>
<dbReference type="SMART" id="SM00902">
    <property type="entry name" value="Fe_hyd_SSU"/>
    <property type="match status" value="1"/>
</dbReference>
<evidence type="ECO:0000256" key="2">
    <source>
        <dbReference type="ARBA" id="ARBA00022723"/>
    </source>
</evidence>
<dbReference type="Gene3D" id="3.40.950.10">
    <property type="entry name" value="Fe-only Hydrogenase (Larger Subunit), Chain L, domain 3"/>
    <property type="match status" value="1"/>
</dbReference>
<dbReference type="EMBL" id="QVEV01000003">
    <property type="protein sequence ID" value="RGC18102.1"/>
    <property type="molecule type" value="Genomic_DNA"/>
</dbReference>
<dbReference type="InterPro" id="IPR017896">
    <property type="entry name" value="4Fe4S_Fe-S-bd"/>
</dbReference>
<dbReference type="Gene3D" id="4.10.260.20">
    <property type="entry name" value="Iron hydrogenase, small subunit"/>
    <property type="match status" value="1"/>
</dbReference>
<dbReference type="Gene3D" id="3.30.70.20">
    <property type="match status" value="1"/>
</dbReference>
<dbReference type="PANTHER" id="PTHR11615">
    <property type="entry name" value="NITRATE, FORMATE, IRON DEHYDROGENASE"/>
    <property type="match status" value="1"/>
</dbReference>
<evidence type="ECO:0000313" key="7">
    <source>
        <dbReference type="EMBL" id="RGC18102.1"/>
    </source>
</evidence>
<dbReference type="AlphaFoldDB" id="A0A3E2W2Z7"/>
<dbReference type="PROSITE" id="PS50903">
    <property type="entry name" value="RUBREDOXIN_LIKE"/>
    <property type="match status" value="3"/>
</dbReference>
<dbReference type="InterPro" id="IPR003149">
    <property type="entry name" value="Fe_hydrogenase_ssu"/>
</dbReference>
<dbReference type="PROSITE" id="PS00198">
    <property type="entry name" value="4FE4S_FER_1"/>
    <property type="match status" value="1"/>
</dbReference>
<evidence type="ECO:0000313" key="8">
    <source>
        <dbReference type="Proteomes" id="UP000260025"/>
    </source>
</evidence>
<feature type="domain" description="Rubredoxin-like" evidence="5">
    <location>
        <begin position="480"/>
        <end position="518"/>
    </location>
</feature>
<dbReference type="Pfam" id="PF21349">
    <property type="entry name" value="RUBY_RBDX"/>
    <property type="match status" value="3"/>
</dbReference>
<keyword evidence="4" id="KW-0411">Iron-sulfur</keyword>
<organism evidence="7 8">
    <name type="scientific">Clostridium innocuum</name>
    <dbReference type="NCBI Taxonomy" id="1522"/>
    <lineage>
        <taxon>Bacteria</taxon>
        <taxon>Bacillati</taxon>
        <taxon>Bacillota</taxon>
        <taxon>Clostridia</taxon>
        <taxon>Eubacteriales</taxon>
        <taxon>Clostridiaceae</taxon>
        <taxon>Clostridium</taxon>
    </lineage>
</organism>
<dbReference type="GO" id="GO:0005506">
    <property type="term" value="F:iron ion binding"/>
    <property type="evidence" value="ECO:0007669"/>
    <property type="project" value="InterPro"/>
</dbReference>
<sequence>MSKHLSMDVRVPIEEGNPAIRRIESLCIKCGQCRDVCQKQISVGHHYDLLKTGDTAICIHCGQCANVCPTGAITEIQDWMQVQSVIQDSGKTVIAITSPSVRVSLGEEFGMQPGSYVEEQMVGSLRALGFDYVFDTTFAADLTIMEEASELIERIQTKQPLPQFTSCCPAWVKFAETYYPELLPNLSTSKSPISMFAPTIKTWFAEKEGLDADDIYVVAITPCTAKKFEIMREELSDAANYLDRKPAQDCDRVVTTRELAHWMRARNLDLESVEESDYDSLMPRGSGAGIIFGNTGGVMEAAIRSAYYFLTKEQPQKNLLQLEAVRGMEGVRKAELTIQELPLKVAVVHGTDNARKFLHHLKESKEHFDFVEVMTCPGGCISGGGQTKHIGEDMDTVRRARIQSLYDKDSSITLRNSHDNPHIQKVYAEFYGKPLSDLAEALLHTNYEARNDLQENPSRYEAMYQADTPAQEPVKEQTMDVRYRCTICGYIYEGDITKESDDYKCPICTVPKDMFAKMEDAPVQEPVKEQTTDVRYRCTICGYIYEGDITKESDDYKCPICTVPKDMFVKVEDAPVQEPVKEQPMDVRYRCTICGYIYEGDITKEPDDYKCPICTVPKDMFEKI</sequence>
<feature type="domain" description="Rubredoxin-like" evidence="5">
    <location>
        <begin position="586"/>
        <end position="624"/>
    </location>
</feature>
<dbReference type="GO" id="GO:0008901">
    <property type="term" value="F:ferredoxin hydrogenase activity"/>
    <property type="evidence" value="ECO:0007669"/>
    <property type="project" value="InterPro"/>
</dbReference>
<proteinExistence type="predicted"/>
<dbReference type="SUPFAM" id="SSF53920">
    <property type="entry name" value="Fe-only hydrogenase"/>
    <property type="match status" value="1"/>
</dbReference>
<dbReference type="InterPro" id="IPR004108">
    <property type="entry name" value="Fe_hydrogenase_lsu_C"/>
</dbReference>
<dbReference type="InterPro" id="IPR017900">
    <property type="entry name" value="4Fe4S_Fe_S_CS"/>
</dbReference>
<feature type="domain" description="Rubredoxin-like" evidence="5">
    <location>
        <begin position="533"/>
        <end position="571"/>
    </location>
</feature>
<evidence type="ECO:0000259" key="5">
    <source>
        <dbReference type="PROSITE" id="PS50903"/>
    </source>
</evidence>
<dbReference type="SUPFAM" id="SSF57802">
    <property type="entry name" value="Rubredoxin-like"/>
    <property type="match status" value="3"/>
</dbReference>
<keyword evidence="3" id="KW-0408">Iron</keyword>